<name>A0A8H7C702_AGABI</name>
<organism evidence="1 2">
    <name type="scientific">Agaricus bisporus var. burnettii</name>
    <dbReference type="NCBI Taxonomy" id="192524"/>
    <lineage>
        <taxon>Eukaryota</taxon>
        <taxon>Fungi</taxon>
        <taxon>Dikarya</taxon>
        <taxon>Basidiomycota</taxon>
        <taxon>Agaricomycotina</taxon>
        <taxon>Agaricomycetes</taxon>
        <taxon>Agaricomycetidae</taxon>
        <taxon>Agaricales</taxon>
        <taxon>Agaricineae</taxon>
        <taxon>Agaricaceae</taxon>
        <taxon>Agaricus</taxon>
    </lineage>
</organism>
<reference evidence="1 2" key="1">
    <citation type="journal article" name="Sci. Rep.">
        <title>Telomere-to-telomere assembled and centromere annotated genomes of the two main subspecies of the button mushroom Agaricus bisporus reveal especially polymorphic chromosome ends.</title>
        <authorList>
            <person name="Sonnenberg A.S.M."/>
            <person name="Sedaghat-Telgerd N."/>
            <person name="Lavrijssen B."/>
            <person name="Ohm R.A."/>
            <person name="Hendrickx P.M."/>
            <person name="Scholtmeijer K."/>
            <person name="Baars J.J.P."/>
            <person name="van Peer A."/>
        </authorList>
    </citation>
    <scope>NUCLEOTIDE SEQUENCE [LARGE SCALE GENOMIC DNA]</scope>
    <source>
        <strain evidence="1 2">H119_p4</strain>
    </source>
</reference>
<evidence type="ECO:0000313" key="2">
    <source>
        <dbReference type="Proteomes" id="UP000629468"/>
    </source>
</evidence>
<evidence type="ECO:0000313" key="1">
    <source>
        <dbReference type="EMBL" id="KAF7763852.1"/>
    </source>
</evidence>
<proteinExistence type="predicted"/>
<protein>
    <submittedName>
        <fullName evidence="1">Uncharacterized protein</fullName>
    </submittedName>
</protein>
<gene>
    <name evidence="1" type="ORF">Agabi119p4_8389</name>
</gene>
<dbReference type="Proteomes" id="UP000629468">
    <property type="component" value="Unassembled WGS sequence"/>
</dbReference>
<dbReference type="EMBL" id="JABXXO010000011">
    <property type="protein sequence ID" value="KAF7763852.1"/>
    <property type="molecule type" value="Genomic_DNA"/>
</dbReference>
<dbReference type="AlphaFoldDB" id="A0A8H7C702"/>
<sequence length="186" mass="21069">MLHLAAFPTVCFKTTSCASRYLLLWNPIRITYNQFLSSQRDDNRRRRRSAYIPLSIPRSGSSWTTKYSATSVTSFVRTLVADCCSWFEFITCVILCASRFNTVTPRYAAAGLERAADCCGSFEYIICVIICVPQVSTILDSILTDTLRIQTYWKPIQTRNGGKVGGSHMKFNLSFKLVVNRAAYRT</sequence>
<accession>A0A8H7C702</accession>
<comment type="caution">
    <text evidence="1">The sequence shown here is derived from an EMBL/GenBank/DDBJ whole genome shotgun (WGS) entry which is preliminary data.</text>
</comment>